<evidence type="ECO:0000313" key="1">
    <source>
        <dbReference type="EMBL" id="KJZ73332.1"/>
    </source>
</evidence>
<dbReference type="EMBL" id="KQ030536">
    <property type="protein sequence ID" value="KJZ73332.1"/>
    <property type="molecule type" value="Genomic_DNA"/>
</dbReference>
<organism evidence="1 2">
    <name type="scientific">Hirsutella minnesotensis 3608</name>
    <dbReference type="NCBI Taxonomy" id="1043627"/>
    <lineage>
        <taxon>Eukaryota</taxon>
        <taxon>Fungi</taxon>
        <taxon>Dikarya</taxon>
        <taxon>Ascomycota</taxon>
        <taxon>Pezizomycotina</taxon>
        <taxon>Sordariomycetes</taxon>
        <taxon>Hypocreomycetidae</taxon>
        <taxon>Hypocreales</taxon>
        <taxon>Ophiocordycipitaceae</taxon>
        <taxon>Hirsutella</taxon>
    </lineage>
</organism>
<dbReference type="Proteomes" id="UP000054481">
    <property type="component" value="Unassembled WGS sequence"/>
</dbReference>
<protein>
    <recommendedName>
        <fullName evidence="3">BTB domain-containing protein</fullName>
    </recommendedName>
</protein>
<dbReference type="AlphaFoldDB" id="A0A0F7ZYZ5"/>
<dbReference type="OrthoDB" id="5275938at2759"/>
<proteinExistence type="predicted"/>
<reference evidence="1 2" key="1">
    <citation type="journal article" date="2014" name="Genome Biol. Evol.">
        <title>Comparative genomics and transcriptomics analyses reveal divergent lifestyle features of nematode endoparasitic fungus Hirsutella minnesotensis.</title>
        <authorList>
            <person name="Lai Y."/>
            <person name="Liu K."/>
            <person name="Zhang X."/>
            <person name="Zhang X."/>
            <person name="Li K."/>
            <person name="Wang N."/>
            <person name="Shu C."/>
            <person name="Wu Y."/>
            <person name="Wang C."/>
            <person name="Bushley K.E."/>
            <person name="Xiang M."/>
            <person name="Liu X."/>
        </authorList>
    </citation>
    <scope>NUCLEOTIDE SEQUENCE [LARGE SCALE GENOMIC DNA]</scope>
    <source>
        <strain evidence="1 2">3608</strain>
    </source>
</reference>
<evidence type="ECO:0000313" key="2">
    <source>
        <dbReference type="Proteomes" id="UP000054481"/>
    </source>
</evidence>
<keyword evidence="2" id="KW-1185">Reference proteome</keyword>
<gene>
    <name evidence="1" type="ORF">HIM_07336</name>
</gene>
<evidence type="ECO:0008006" key="3">
    <source>
        <dbReference type="Google" id="ProtNLM"/>
    </source>
</evidence>
<accession>A0A0F7ZYZ5</accession>
<sequence>MAASFTLSSLHSTAFVTLPRVHASATPSPPFFKKTLTLHSFNLPSSSFALQALNAMDLSSESEMDEIRACSDHEIDSCGDLLLIVGAEKSRMLANFSILLNASPVLAKLLSSRVEKPKSQDEAGPALHKVVLQEFIPFTIAQIFRVLHYDWHYEHTLGQPAQLYEIAQVAHELGLVGIKMKVTLKSSIKKCLDSSEVTHVDSWYLLLAAYTMKLDEEFASASRKLIFSCEGSFHVFTAYCYASRNPVPSSEIFRIICKLSTTDSPTETTCEDDG</sequence>
<name>A0A0F7ZYZ5_9HYPO</name>